<keyword evidence="1" id="KW-1133">Transmembrane helix</keyword>
<sequence>MKRHLALKLTILVFIVGILLPKEALARSLAQDSTPTPAEVIEAVNALRIASGLNPLSTHPALMQVAQWEANAIAGGAAGHTRPAGLTLGKWLISLGYPLAGDLSLDGYRSENWVAANTTEDAIRFWLGDGPHTNTMLSPNRSDIGASVAVSGQTYIVIETALQTGSGQMQSDAETMLGDLSEAHDGSEESSLLPQFIMPVIVSAARPDGDVIHKVQYGQSLWSIAMAYYTTVDQIRAWNNLGDSTSITEGYLLLVQKAATQQAPLTATSLPSATPTYLVAPTFTPTVEIPTISVQPSSTNPVMDESPHSSSPRSWLVILIIMAMVAGIWFALSIPSAD</sequence>
<dbReference type="Gene3D" id="3.10.350.10">
    <property type="entry name" value="LysM domain"/>
    <property type="match status" value="1"/>
</dbReference>
<dbReference type="SMART" id="SM00257">
    <property type="entry name" value="LysM"/>
    <property type="match status" value="1"/>
</dbReference>
<evidence type="ECO:0000256" key="1">
    <source>
        <dbReference type="SAM" id="Phobius"/>
    </source>
</evidence>
<proteinExistence type="predicted"/>
<dbReference type="SUPFAM" id="SSF54106">
    <property type="entry name" value="LysM domain"/>
    <property type="match status" value="1"/>
</dbReference>
<dbReference type="EMBL" id="JACNJN010000196">
    <property type="protein sequence ID" value="MBC8336807.1"/>
    <property type="molecule type" value="Genomic_DNA"/>
</dbReference>
<dbReference type="InterPro" id="IPR035940">
    <property type="entry name" value="CAP_sf"/>
</dbReference>
<dbReference type="CDD" id="cd00118">
    <property type="entry name" value="LysM"/>
    <property type="match status" value="1"/>
</dbReference>
<gene>
    <name evidence="3" type="ORF">H8E29_16210</name>
</gene>
<evidence type="ECO:0000313" key="4">
    <source>
        <dbReference type="Proteomes" id="UP000614469"/>
    </source>
</evidence>
<organism evidence="3 4">
    <name type="scientific">Candidatus Desulfolinea nitratireducens</name>
    <dbReference type="NCBI Taxonomy" id="2841698"/>
    <lineage>
        <taxon>Bacteria</taxon>
        <taxon>Bacillati</taxon>
        <taxon>Chloroflexota</taxon>
        <taxon>Anaerolineae</taxon>
        <taxon>Anaerolineales</taxon>
        <taxon>Anaerolineales incertae sedis</taxon>
        <taxon>Candidatus Desulfolinea</taxon>
    </lineage>
</organism>
<keyword evidence="1" id="KW-0812">Transmembrane</keyword>
<feature type="transmembrane region" description="Helical" evidence="1">
    <location>
        <begin position="315"/>
        <end position="334"/>
    </location>
</feature>
<evidence type="ECO:0000259" key="2">
    <source>
        <dbReference type="PROSITE" id="PS51782"/>
    </source>
</evidence>
<dbReference type="Pfam" id="PF00188">
    <property type="entry name" value="CAP"/>
    <property type="match status" value="1"/>
</dbReference>
<keyword evidence="1" id="KW-0472">Membrane</keyword>
<protein>
    <submittedName>
        <fullName evidence="3">LysM peptidoglycan-binding domain-containing protein</fullName>
    </submittedName>
</protein>
<dbReference type="Proteomes" id="UP000614469">
    <property type="component" value="Unassembled WGS sequence"/>
</dbReference>
<dbReference type="InterPro" id="IPR014044">
    <property type="entry name" value="CAP_dom"/>
</dbReference>
<dbReference type="Pfam" id="PF01476">
    <property type="entry name" value="LysM"/>
    <property type="match status" value="1"/>
</dbReference>
<evidence type="ECO:0000313" key="3">
    <source>
        <dbReference type="EMBL" id="MBC8336807.1"/>
    </source>
</evidence>
<accession>A0A8J6TKN6</accession>
<comment type="caution">
    <text evidence="3">The sequence shown here is derived from an EMBL/GenBank/DDBJ whole genome shotgun (WGS) entry which is preliminary data.</text>
</comment>
<feature type="domain" description="LysM" evidence="2">
    <location>
        <begin position="211"/>
        <end position="255"/>
    </location>
</feature>
<reference evidence="3 4" key="1">
    <citation type="submission" date="2020-08" db="EMBL/GenBank/DDBJ databases">
        <title>Bridging the membrane lipid divide: bacteria of the FCB group superphylum have the potential to synthesize archaeal ether lipids.</title>
        <authorList>
            <person name="Villanueva L."/>
            <person name="Von Meijenfeldt F.A.B."/>
            <person name="Westbye A.B."/>
            <person name="Yadav S."/>
            <person name="Hopmans E.C."/>
            <person name="Dutilh B.E."/>
            <person name="Sinninghe Damste J.S."/>
        </authorList>
    </citation>
    <scope>NUCLEOTIDE SEQUENCE [LARGE SCALE GENOMIC DNA]</scope>
    <source>
        <strain evidence="3">NIOZ-UU36</strain>
    </source>
</reference>
<name>A0A8J6TKN6_9CHLR</name>
<dbReference type="SUPFAM" id="SSF55797">
    <property type="entry name" value="PR-1-like"/>
    <property type="match status" value="1"/>
</dbReference>
<dbReference type="PROSITE" id="PS51782">
    <property type="entry name" value="LYSM"/>
    <property type="match status" value="1"/>
</dbReference>
<dbReference type="AlphaFoldDB" id="A0A8J6TKN6"/>
<dbReference type="InterPro" id="IPR036779">
    <property type="entry name" value="LysM_dom_sf"/>
</dbReference>
<dbReference type="InterPro" id="IPR018392">
    <property type="entry name" value="LysM"/>
</dbReference>
<dbReference type="Gene3D" id="3.40.33.10">
    <property type="entry name" value="CAP"/>
    <property type="match status" value="1"/>
</dbReference>